<dbReference type="PANTHER" id="PTHR38459">
    <property type="entry name" value="PROPHAGE BACTOPRENOL-LINKED GLUCOSE TRANSLOCASE HOMOLOG"/>
    <property type="match status" value="1"/>
</dbReference>
<dbReference type="Pfam" id="PF04138">
    <property type="entry name" value="GtrA_DPMS_TM"/>
    <property type="match status" value="1"/>
</dbReference>
<feature type="transmembrane region" description="Helical" evidence="6">
    <location>
        <begin position="34"/>
        <end position="54"/>
    </location>
</feature>
<comment type="similarity">
    <text evidence="2">Belongs to the GtrA family.</text>
</comment>
<evidence type="ECO:0000256" key="2">
    <source>
        <dbReference type="ARBA" id="ARBA00009399"/>
    </source>
</evidence>
<dbReference type="PANTHER" id="PTHR38459:SF1">
    <property type="entry name" value="PROPHAGE BACTOPRENOL-LINKED GLUCOSE TRANSLOCASE HOMOLOG"/>
    <property type="match status" value="1"/>
</dbReference>
<feature type="transmembrane region" description="Helical" evidence="6">
    <location>
        <begin position="7"/>
        <end position="28"/>
    </location>
</feature>
<evidence type="ECO:0000313" key="9">
    <source>
        <dbReference type="Proteomes" id="UP000568380"/>
    </source>
</evidence>
<proteinExistence type="inferred from homology"/>
<evidence type="ECO:0000256" key="3">
    <source>
        <dbReference type="ARBA" id="ARBA00022692"/>
    </source>
</evidence>
<feature type="transmembrane region" description="Helical" evidence="6">
    <location>
        <begin position="99"/>
        <end position="122"/>
    </location>
</feature>
<keyword evidence="5 6" id="KW-0472">Membrane</keyword>
<organism evidence="8 9">
    <name type="scientific">Nonomuraea endophytica</name>
    <dbReference type="NCBI Taxonomy" id="714136"/>
    <lineage>
        <taxon>Bacteria</taxon>
        <taxon>Bacillati</taxon>
        <taxon>Actinomycetota</taxon>
        <taxon>Actinomycetes</taxon>
        <taxon>Streptosporangiales</taxon>
        <taxon>Streptosporangiaceae</taxon>
        <taxon>Nonomuraea</taxon>
    </lineage>
</organism>
<dbReference type="GO" id="GO:0000271">
    <property type="term" value="P:polysaccharide biosynthetic process"/>
    <property type="evidence" value="ECO:0007669"/>
    <property type="project" value="InterPro"/>
</dbReference>
<keyword evidence="9" id="KW-1185">Reference proteome</keyword>
<dbReference type="RefSeq" id="WP_184957968.1">
    <property type="nucleotide sequence ID" value="NZ_JACHIN010000001.1"/>
</dbReference>
<name>A0A7W7ZWE8_9ACTN</name>
<evidence type="ECO:0000256" key="5">
    <source>
        <dbReference type="ARBA" id="ARBA00023136"/>
    </source>
</evidence>
<feature type="transmembrane region" description="Helical" evidence="6">
    <location>
        <begin position="74"/>
        <end position="93"/>
    </location>
</feature>
<dbReference type="AlphaFoldDB" id="A0A7W7ZWE8"/>
<dbReference type="InterPro" id="IPR007267">
    <property type="entry name" value="GtrA_DPMS_TM"/>
</dbReference>
<dbReference type="InterPro" id="IPR051401">
    <property type="entry name" value="GtrA_CellWall_Glycosyl"/>
</dbReference>
<evidence type="ECO:0000313" key="8">
    <source>
        <dbReference type="EMBL" id="MBB5075001.1"/>
    </source>
</evidence>
<feature type="domain" description="GtrA/DPMS transmembrane" evidence="7">
    <location>
        <begin position="9"/>
        <end position="123"/>
    </location>
</feature>
<reference evidence="8 9" key="1">
    <citation type="submission" date="2020-08" db="EMBL/GenBank/DDBJ databases">
        <title>Genomic Encyclopedia of Type Strains, Phase IV (KMG-IV): sequencing the most valuable type-strain genomes for metagenomic binning, comparative biology and taxonomic classification.</title>
        <authorList>
            <person name="Goeker M."/>
        </authorList>
    </citation>
    <scope>NUCLEOTIDE SEQUENCE [LARGE SCALE GENOMIC DNA]</scope>
    <source>
        <strain evidence="8 9">DSM 45385</strain>
    </source>
</reference>
<evidence type="ECO:0000256" key="6">
    <source>
        <dbReference type="SAM" id="Phobius"/>
    </source>
</evidence>
<dbReference type="EMBL" id="JACHIN010000001">
    <property type="protein sequence ID" value="MBB5075001.1"/>
    <property type="molecule type" value="Genomic_DNA"/>
</dbReference>
<comment type="subcellular location">
    <subcellularLocation>
        <location evidence="1">Membrane</location>
        <topology evidence="1">Multi-pass membrane protein</topology>
    </subcellularLocation>
</comment>
<keyword evidence="4 6" id="KW-1133">Transmembrane helix</keyword>
<evidence type="ECO:0000259" key="7">
    <source>
        <dbReference type="Pfam" id="PF04138"/>
    </source>
</evidence>
<dbReference type="GO" id="GO:0005886">
    <property type="term" value="C:plasma membrane"/>
    <property type="evidence" value="ECO:0007669"/>
    <property type="project" value="TreeGrafter"/>
</dbReference>
<keyword evidence="3 6" id="KW-0812">Transmembrane</keyword>
<evidence type="ECO:0000256" key="1">
    <source>
        <dbReference type="ARBA" id="ARBA00004141"/>
    </source>
</evidence>
<accession>A0A7W7ZWE8</accession>
<dbReference type="Proteomes" id="UP000568380">
    <property type="component" value="Unassembled WGS sequence"/>
</dbReference>
<protein>
    <submittedName>
        <fullName evidence="8">Putative flippase GtrA</fullName>
    </submittedName>
</protein>
<evidence type="ECO:0000256" key="4">
    <source>
        <dbReference type="ARBA" id="ARBA00022989"/>
    </source>
</evidence>
<gene>
    <name evidence="8" type="ORF">HNR40_000447</name>
</gene>
<comment type="caution">
    <text evidence="8">The sequence shown here is derived from an EMBL/GenBank/DDBJ whole genome shotgun (WGS) entry which is preliminary data.</text>
</comment>
<sequence length="141" mass="15344">MTTFRSLLRFLLVGGLSYTVDLGALYLLHSVLAVGLAPATLLAFLLALVVNFALNRSVSFAAAPGRMRRQFLRYCTLCAVNYGLTLVGVLGLVELGTHYLVAKTAMVGVGVAVNFVLCRYWVFPAVSHRSERPDYHPSVPV</sequence>